<feature type="domain" description="HTH araC/xylS-type" evidence="4">
    <location>
        <begin position="187"/>
        <end position="285"/>
    </location>
</feature>
<dbReference type="PANTHER" id="PTHR43280">
    <property type="entry name" value="ARAC-FAMILY TRANSCRIPTIONAL REGULATOR"/>
    <property type="match status" value="1"/>
</dbReference>
<dbReference type="Proteomes" id="UP000319671">
    <property type="component" value="Unassembled WGS sequence"/>
</dbReference>
<dbReference type="InterPro" id="IPR009057">
    <property type="entry name" value="Homeodomain-like_sf"/>
</dbReference>
<gene>
    <name evidence="5" type="ORF">FB550_11294</name>
</gene>
<dbReference type="GO" id="GO:0043565">
    <property type="term" value="F:sequence-specific DNA binding"/>
    <property type="evidence" value="ECO:0007669"/>
    <property type="project" value="InterPro"/>
</dbReference>
<dbReference type="Gene3D" id="1.10.10.60">
    <property type="entry name" value="Homeodomain-like"/>
    <property type="match status" value="2"/>
</dbReference>
<dbReference type="AlphaFoldDB" id="A0A561CXE9"/>
<evidence type="ECO:0000256" key="3">
    <source>
        <dbReference type="ARBA" id="ARBA00023163"/>
    </source>
</evidence>
<dbReference type="EMBL" id="VIVN01000012">
    <property type="protein sequence ID" value="TWD95732.1"/>
    <property type="molecule type" value="Genomic_DNA"/>
</dbReference>
<sequence>MLQLFAPPLPTLLAAGKNTFDIGQSHLNRNNIGVFDLLLVTKGQLFMGEDYRKYTVSRGNALILYPDRHHYSISPCDEITDFFWFHFVSSKGWQDLTISKPFHYEERAAEDCGNFLSESPFGITLPKFCKVSNPEAVELLCSKITSAENESIYYREWQRQILFQQLLQELSNHMHLANSLPAFAVAEKAAVYLRKHYAKKVTYESLGRALKFHPNHIARCMIQSFGCTPIEYVNKIRIDQAKILLVSTDWSIDRISESSGFTQSAYFSRIFKKLEHLTPNQFRKQYVGKVPNNNSSIKSNEDTP</sequence>
<keyword evidence="2 5" id="KW-0238">DNA-binding</keyword>
<comment type="caution">
    <text evidence="5">The sequence shown here is derived from an EMBL/GenBank/DDBJ whole genome shotgun (WGS) entry which is preliminary data.</text>
</comment>
<dbReference type="PROSITE" id="PS01124">
    <property type="entry name" value="HTH_ARAC_FAMILY_2"/>
    <property type="match status" value="1"/>
</dbReference>
<evidence type="ECO:0000259" key="4">
    <source>
        <dbReference type="PROSITE" id="PS01124"/>
    </source>
</evidence>
<keyword evidence="1" id="KW-0805">Transcription regulation</keyword>
<dbReference type="SMART" id="SM00342">
    <property type="entry name" value="HTH_ARAC"/>
    <property type="match status" value="1"/>
</dbReference>
<dbReference type="PANTHER" id="PTHR43280:SF30">
    <property type="entry name" value="MMSAB OPERON REGULATORY PROTEIN"/>
    <property type="match status" value="1"/>
</dbReference>
<keyword evidence="3" id="KW-0804">Transcription</keyword>
<proteinExistence type="predicted"/>
<keyword evidence="6" id="KW-1185">Reference proteome</keyword>
<name>A0A561CXE9_9BACI</name>
<evidence type="ECO:0000313" key="6">
    <source>
        <dbReference type="Proteomes" id="UP000319671"/>
    </source>
</evidence>
<evidence type="ECO:0000256" key="1">
    <source>
        <dbReference type="ARBA" id="ARBA00023015"/>
    </source>
</evidence>
<dbReference type="SUPFAM" id="SSF51215">
    <property type="entry name" value="Regulatory protein AraC"/>
    <property type="match status" value="1"/>
</dbReference>
<dbReference type="RefSeq" id="WP_144567153.1">
    <property type="nucleotide sequence ID" value="NZ_VIVN01000012.1"/>
</dbReference>
<dbReference type="Pfam" id="PF12833">
    <property type="entry name" value="HTH_18"/>
    <property type="match status" value="1"/>
</dbReference>
<accession>A0A561CXE9</accession>
<dbReference type="SUPFAM" id="SSF46689">
    <property type="entry name" value="Homeodomain-like"/>
    <property type="match status" value="2"/>
</dbReference>
<reference evidence="5 6" key="1">
    <citation type="submission" date="2019-06" db="EMBL/GenBank/DDBJ databases">
        <title>Sorghum-associated microbial communities from plants grown in Nebraska, USA.</title>
        <authorList>
            <person name="Schachtman D."/>
        </authorList>
    </citation>
    <scope>NUCLEOTIDE SEQUENCE [LARGE SCALE GENOMIC DNA]</scope>
    <source>
        <strain evidence="5 6">2482</strain>
    </source>
</reference>
<evidence type="ECO:0000313" key="5">
    <source>
        <dbReference type="EMBL" id="TWD95732.1"/>
    </source>
</evidence>
<dbReference type="InterPro" id="IPR018060">
    <property type="entry name" value="HTH_AraC"/>
</dbReference>
<organism evidence="5 6">
    <name type="scientific">Neobacillus bataviensis</name>
    <dbReference type="NCBI Taxonomy" id="220685"/>
    <lineage>
        <taxon>Bacteria</taxon>
        <taxon>Bacillati</taxon>
        <taxon>Bacillota</taxon>
        <taxon>Bacilli</taxon>
        <taxon>Bacillales</taxon>
        <taxon>Bacillaceae</taxon>
        <taxon>Neobacillus</taxon>
    </lineage>
</organism>
<dbReference type="GO" id="GO:0003700">
    <property type="term" value="F:DNA-binding transcription factor activity"/>
    <property type="evidence" value="ECO:0007669"/>
    <property type="project" value="InterPro"/>
</dbReference>
<dbReference type="InterPro" id="IPR037923">
    <property type="entry name" value="HTH-like"/>
</dbReference>
<protein>
    <submittedName>
        <fullName evidence="5">AraC-like DNA-binding protein</fullName>
    </submittedName>
</protein>
<evidence type="ECO:0000256" key="2">
    <source>
        <dbReference type="ARBA" id="ARBA00023125"/>
    </source>
</evidence>